<gene>
    <name evidence="2" type="ORF">FisN_18Lh168</name>
</gene>
<evidence type="ECO:0000256" key="1">
    <source>
        <dbReference type="SAM" id="MobiDB-lite"/>
    </source>
</evidence>
<proteinExistence type="predicted"/>
<organism evidence="2 3">
    <name type="scientific">Fistulifera solaris</name>
    <name type="common">Oleaginous diatom</name>
    <dbReference type="NCBI Taxonomy" id="1519565"/>
    <lineage>
        <taxon>Eukaryota</taxon>
        <taxon>Sar</taxon>
        <taxon>Stramenopiles</taxon>
        <taxon>Ochrophyta</taxon>
        <taxon>Bacillariophyta</taxon>
        <taxon>Bacillariophyceae</taxon>
        <taxon>Bacillariophycidae</taxon>
        <taxon>Naviculales</taxon>
        <taxon>Naviculaceae</taxon>
        <taxon>Fistulifera</taxon>
    </lineage>
</organism>
<accession>A0A1Z5JU09</accession>
<dbReference type="EMBL" id="BDSP01000118">
    <property type="protein sequence ID" value="GAX17523.1"/>
    <property type="molecule type" value="Genomic_DNA"/>
</dbReference>
<comment type="caution">
    <text evidence="2">The sequence shown here is derived from an EMBL/GenBank/DDBJ whole genome shotgun (WGS) entry which is preliminary data.</text>
</comment>
<dbReference type="InParanoid" id="A0A1Z5JU09"/>
<dbReference type="AlphaFoldDB" id="A0A1Z5JU09"/>
<protein>
    <submittedName>
        <fullName evidence="2">Uncharacterized protein</fullName>
    </submittedName>
</protein>
<feature type="compositionally biased region" description="Basic and acidic residues" evidence="1">
    <location>
        <begin position="10"/>
        <end position="19"/>
    </location>
</feature>
<reference evidence="2 3" key="1">
    <citation type="journal article" date="2015" name="Plant Cell">
        <title>Oil accumulation by the oleaginous diatom Fistulifera solaris as revealed by the genome and transcriptome.</title>
        <authorList>
            <person name="Tanaka T."/>
            <person name="Maeda Y."/>
            <person name="Veluchamy A."/>
            <person name="Tanaka M."/>
            <person name="Abida H."/>
            <person name="Marechal E."/>
            <person name="Bowler C."/>
            <person name="Muto M."/>
            <person name="Sunaga Y."/>
            <person name="Tanaka M."/>
            <person name="Yoshino T."/>
            <person name="Taniguchi T."/>
            <person name="Fukuda Y."/>
            <person name="Nemoto M."/>
            <person name="Matsumoto M."/>
            <person name="Wong P.S."/>
            <person name="Aburatani S."/>
            <person name="Fujibuchi W."/>
        </authorList>
    </citation>
    <scope>NUCLEOTIDE SEQUENCE [LARGE SCALE GENOMIC DNA]</scope>
    <source>
        <strain evidence="2 3">JPCC DA0580</strain>
    </source>
</reference>
<dbReference type="Proteomes" id="UP000198406">
    <property type="component" value="Unassembled WGS sequence"/>
</dbReference>
<feature type="compositionally biased region" description="Acidic residues" evidence="1">
    <location>
        <begin position="167"/>
        <end position="183"/>
    </location>
</feature>
<feature type="region of interest" description="Disordered" evidence="1">
    <location>
        <begin position="162"/>
        <end position="196"/>
    </location>
</feature>
<name>A0A1Z5JU09_FISSO</name>
<feature type="compositionally biased region" description="Polar residues" evidence="1">
    <location>
        <begin position="25"/>
        <end position="44"/>
    </location>
</feature>
<sequence length="713" mass="82091">MNNNQNSNSRNDHDFDHNNKRQKTGHNQNDPSHGYDKNNQPNATTKNAAFASSLSNATKQNLTVEKQGDITVNPAACMAPEESLVNIDESHDPYLPFREATTGYWNDPEILQNQLLATFPSEQQALQTLPPYKYEQDFKKRLQLSYSIVIDKLQADLARHLPAASPSDDDDDDDDSCYDDTDDSLDRDRMDVRPTNTTADPLLAQRILLQKVAEHPAVHFGFQCLAVHDFDMWCACPMGEKLKLGRSICSSNARMRPKDFMAHLNQHASQGIQSEHGVVCHFLECLYSNVYQDNNGTTYPHEAVAKNEAQRQGFQRLQAESEYSLLHNGISVENDLMDQFQLVKLQLEETRAGVEDDLKARRMYDEMKRALEKQNQDKIMREAFMDIIPAVTEGDGEQITCIYEKRVQALEKMLAKKFDGGNYNVILPCTFNMRKSFKEWRKECVEHKSDFSYECNHCYLKKMLLLSDDKDIQFDPEVTYAINFRVNKDGAILARKESSQIFLSEVWSQLESLFFEWNQKQLYFEPLKDKSLEEKRCMTRARQTYRAIGRLIAFALDHGIKVPRSILPPFLWVHLFRAADFNEFDNSLHCFALSLRANSNSDVHELCKAYGIAPLQDGETFQCFSQRIYPVILDHAQQLEGVYRSSRSMSWDGLKEGFDYSKLSWEVHLEYAPVLFHSKQKNQKDLDDRMSSSVRECVANDPWATMATILAEE</sequence>
<evidence type="ECO:0000313" key="3">
    <source>
        <dbReference type="Proteomes" id="UP000198406"/>
    </source>
</evidence>
<evidence type="ECO:0000313" key="2">
    <source>
        <dbReference type="EMBL" id="GAX17523.1"/>
    </source>
</evidence>
<feature type="region of interest" description="Disordered" evidence="1">
    <location>
        <begin position="1"/>
        <end position="44"/>
    </location>
</feature>
<keyword evidence="3" id="KW-1185">Reference proteome</keyword>